<evidence type="ECO:0000313" key="2">
    <source>
        <dbReference type="Proteomes" id="UP000002208"/>
    </source>
</evidence>
<keyword evidence="2" id="KW-1185">Reference proteome</keyword>
<organism evidence="1 2">
    <name type="scientific">Deinococcus deserti (strain DSM 17065 / CIP 109153 / LMG 22923 / VCD115)</name>
    <dbReference type="NCBI Taxonomy" id="546414"/>
    <lineage>
        <taxon>Bacteria</taxon>
        <taxon>Thermotogati</taxon>
        <taxon>Deinococcota</taxon>
        <taxon>Deinococci</taxon>
        <taxon>Deinococcales</taxon>
        <taxon>Deinococcaceae</taxon>
        <taxon>Deinococcus</taxon>
    </lineage>
</organism>
<proteinExistence type="predicted"/>
<dbReference type="EMBL" id="CP001115">
    <property type="protein sequence ID" value="ACO47527.1"/>
    <property type="molecule type" value="Genomic_DNA"/>
</dbReference>
<geneLocation type="plasmid" evidence="2">
    <name>pDeide1</name>
</geneLocation>
<reference evidence="1 2" key="1">
    <citation type="journal article" date="2009" name="PLoS Genet.">
        <title>Alliance of proteomics and genomics to unravel the specificities of Sahara bacterium Deinococcus deserti.</title>
        <authorList>
            <person name="de Groot A."/>
            <person name="Dulermo R."/>
            <person name="Ortet P."/>
            <person name="Blanchard L."/>
            <person name="Guerin P."/>
            <person name="Fernandez B."/>
            <person name="Vacherie B."/>
            <person name="Dossat C."/>
            <person name="Jolivet E."/>
            <person name="Siguier P."/>
            <person name="Chandler M."/>
            <person name="Barakat M."/>
            <person name="Dedieu A."/>
            <person name="Barbe V."/>
            <person name="Heulin T."/>
            <person name="Sommer S."/>
            <person name="Achouak W."/>
            <person name="Armengaud J."/>
        </authorList>
    </citation>
    <scope>NUCLEOTIDE SEQUENCE [LARGE SCALE GENOMIC DNA]</scope>
    <source>
        <strain evidence="2">DSM 17065 / CIP 109153 / LMG 22923 / VCD115</strain>
        <plasmid evidence="2">pDeide1</plasmid>
    </source>
</reference>
<sequence length="101" mass="11172">MEDAAALLMSEWRYDTHPPYQSEKRTMSAAFEITQEDLRAALDRLNLPADETTLERAAEVAFAENERITKAALCGEHLEEQTRCGMDELVAVLSETLGAGG</sequence>
<dbReference type="KEGG" id="ddr:Deide_1p01050"/>
<protein>
    <submittedName>
        <fullName evidence="1">Uncharacterized protein</fullName>
    </submittedName>
</protein>
<evidence type="ECO:0000313" key="1">
    <source>
        <dbReference type="EMBL" id="ACO47527.1"/>
    </source>
</evidence>
<accession>C1D288</accession>
<dbReference type="AlphaFoldDB" id="C1D288"/>
<dbReference type="Proteomes" id="UP000002208">
    <property type="component" value="Plasmid 1"/>
</dbReference>
<keyword evidence="1" id="KW-0614">Plasmid</keyword>
<dbReference type="HOGENOM" id="CLU_2286864_0_0_0"/>
<gene>
    <name evidence="1" type="ordered locus">Deide_1p01050</name>
</gene>
<name>C1D288_DEIDV</name>